<dbReference type="GO" id="GO:0005543">
    <property type="term" value="F:phospholipid binding"/>
    <property type="evidence" value="ECO:0007669"/>
    <property type="project" value="TreeGrafter"/>
</dbReference>
<dbReference type="GO" id="GO:0009245">
    <property type="term" value="P:lipid A biosynthetic process"/>
    <property type="evidence" value="ECO:0007669"/>
    <property type="project" value="UniProtKB-UniRule"/>
</dbReference>
<evidence type="ECO:0000256" key="6">
    <source>
        <dbReference type="ARBA" id="ARBA00022556"/>
    </source>
</evidence>
<proteinExistence type="inferred from homology"/>
<keyword evidence="13" id="KW-1185">Reference proteome</keyword>
<protein>
    <recommendedName>
        <fullName evidence="4 11">Lipid-A-disaccharide synthase</fullName>
        <ecNumber evidence="3 11">2.4.1.182</ecNumber>
    </recommendedName>
</protein>
<keyword evidence="9" id="KW-0443">Lipid metabolism</keyword>
<sequence>MSDIVRAKPFKVFFVVGEESGDQLGAEVIKSLRALIGERLQVCGIGGERMAIQGVSSLFPLDDIAVMGITAVLERLPTIIKRVHQSVDAVIAEQPDLLLIIDSPDFTHNVAKRVRKKAPHIPVVDYVSPSVWAWRPGRAKRMAVYVDRLLALLPFEPETHQRLGGPPCTYVGHPLIERLADLRPGPGERQPLGAGKKQLIVLPGSRGSEVTRLLEPFGKAVELICAQEPDVVVTIPAVPHQEARIREGVQSWAVKPYIVCGEAEKFAAMRKANAALAASGTVTLELAIAGVPMTVAYKLDWFFRRLKQMNRYVKIIGANTMVLPNLVLGDNSIPEFLEDEATPEAMSASVLRLLHDSPERQAQLDAFTRIDERMKLPAGDSQAGKAARAILETAGVLV</sequence>
<dbReference type="GO" id="GO:0016020">
    <property type="term" value="C:membrane"/>
    <property type="evidence" value="ECO:0007669"/>
    <property type="project" value="GOC"/>
</dbReference>
<evidence type="ECO:0000313" key="12">
    <source>
        <dbReference type="EMBL" id="KZL21890.1"/>
    </source>
</evidence>
<comment type="catalytic activity">
    <reaction evidence="10">
        <text>a lipid X + a UDP-2-N,3-O-bis[(3R)-3-hydroxyacyl]-alpha-D-glucosamine = a lipid A disaccharide + UDP + H(+)</text>
        <dbReference type="Rhea" id="RHEA:67828"/>
        <dbReference type="ChEBI" id="CHEBI:15378"/>
        <dbReference type="ChEBI" id="CHEBI:58223"/>
        <dbReference type="ChEBI" id="CHEBI:137748"/>
        <dbReference type="ChEBI" id="CHEBI:176338"/>
        <dbReference type="ChEBI" id="CHEBI:176343"/>
        <dbReference type="EC" id="2.4.1.182"/>
    </reaction>
</comment>
<dbReference type="NCBIfam" id="TIGR00215">
    <property type="entry name" value="lpxB"/>
    <property type="match status" value="1"/>
</dbReference>
<comment type="similarity">
    <text evidence="2">Belongs to the LpxB family.</text>
</comment>
<dbReference type="GO" id="GO:0008915">
    <property type="term" value="F:lipid-A-disaccharide synthase activity"/>
    <property type="evidence" value="ECO:0007669"/>
    <property type="project" value="UniProtKB-UniRule"/>
</dbReference>
<dbReference type="EMBL" id="LMCB01000002">
    <property type="protein sequence ID" value="KZL21890.1"/>
    <property type="molecule type" value="Genomic_DNA"/>
</dbReference>
<comment type="function">
    <text evidence="1">Condensation of UDP-2,3-diacylglucosamine and 2,3-diacylglucosamine-1-phosphate to form lipid A disaccharide, a precursor of lipid A, a phosphorylated glycolipid that anchors the lipopolysaccharide to the outer membrane of the cell.</text>
</comment>
<evidence type="ECO:0000256" key="5">
    <source>
        <dbReference type="ARBA" id="ARBA00022516"/>
    </source>
</evidence>
<reference evidence="12 13" key="1">
    <citation type="journal article" date="2016" name="Front. Microbiol.">
        <title>Comparative Genomic Analysis Reveals a Diverse Repertoire of Genes Involved in Prokaryote-Eukaryote Interactions within the Pseudovibrio Genus.</title>
        <authorList>
            <person name="Romano S."/>
            <person name="Fernandez-Guerra A."/>
            <person name="Reen F.J."/>
            <person name="Glockner F.O."/>
            <person name="Crowley S.P."/>
            <person name="O'Sullivan O."/>
            <person name="Cotter P.D."/>
            <person name="Adams C."/>
            <person name="Dobson A.D."/>
            <person name="O'Gara F."/>
        </authorList>
    </citation>
    <scope>NUCLEOTIDE SEQUENCE [LARGE SCALE GENOMIC DNA]</scope>
    <source>
        <strain evidence="12 13">Ad2</strain>
    </source>
</reference>
<dbReference type="SUPFAM" id="SSF53756">
    <property type="entry name" value="UDP-Glycosyltransferase/glycogen phosphorylase"/>
    <property type="match status" value="1"/>
</dbReference>
<evidence type="ECO:0000256" key="1">
    <source>
        <dbReference type="ARBA" id="ARBA00002056"/>
    </source>
</evidence>
<dbReference type="PANTHER" id="PTHR30372:SF4">
    <property type="entry name" value="LIPID-A-DISACCHARIDE SYNTHASE, MITOCHONDRIAL-RELATED"/>
    <property type="match status" value="1"/>
</dbReference>
<dbReference type="STRING" id="989403.SAMN05421798_104317"/>
<dbReference type="PATRIC" id="fig|989403.3.peg.338"/>
<dbReference type="OrthoDB" id="9801642at2"/>
<evidence type="ECO:0000313" key="13">
    <source>
        <dbReference type="Proteomes" id="UP000076577"/>
    </source>
</evidence>
<evidence type="ECO:0000256" key="10">
    <source>
        <dbReference type="ARBA" id="ARBA00048975"/>
    </source>
</evidence>
<dbReference type="PANTHER" id="PTHR30372">
    <property type="entry name" value="LIPID-A-DISACCHARIDE SYNTHASE"/>
    <property type="match status" value="1"/>
</dbReference>
<dbReference type="RefSeq" id="WP_068001134.1">
    <property type="nucleotide sequence ID" value="NZ_FOFM01000004.1"/>
</dbReference>
<dbReference type="Proteomes" id="UP000076577">
    <property type="component" value="Unassembled WGS sequence"/>
</dbReference>
<evidence type="ECO:0000256" key="7">
    <source>
        <dbReference type="ARBA" id="ARBA00022676"/>
    </source>
</evidence>
<evidence type="ECO:0000256" key="3">
    <source>
        <dbReference type="ARBA" id="ARBA00012687"/>
    </source>
</evidence>
<keyword evidence="5" id="KW-0444">Lipid biosynthesis</keyword>
<evidence type="ECO:0000256" key="9">
    <source>
        <dbReference type="ARBA" id="ARBA00023098"/>
    </source>
</evidence>
<dbReference type="InterPro" id="IPR003835">
    <property type="entry name" value="Glyco_trans_19"/>
</dbReference>
<comment type="caution">
    <text evidence="12">The sequence shown here is derived from an EMBL/GenBank/DDBJ whole genome shotgun (WGS) entry which is preliminary data.</text>
</comment>
<evidence type="ECO:0000256" key="2">
    <source>
        <dbReference type="ARBA" id="ARBA00007868"/>
    </source>
</evidence>
<gene>
    <name evidence="12" type="primary">lpxB</name>
    <name evidence="12" type="ORF">PsAD2_00319</name>
</gene>
<evidence type="ECO:0000256" key="11">
    <source>
        <dbReference type="NCBIfam" id="TIGR00215"/>
    </source>
</evidence>
<dbReference type="EC" id="2.4.1.182" evidence="3 11"/>
<keyword evidence="8 12" id="KW-0808">Transferase</keyword>
<evidence type="ECO:0000256" key="4">
    <source>
        <dbReference type="ARBA" id="ARBA00020902"/>
    </source>
</evidence>
<dbReference type="Pfam" id="PF02684">
    <property type="entry name" value="LpxB"/>
    <property type="match status" value="1"/>
</dbReference>
<name>A0A166B4W5_9HYPH</name>
<organism evidence="12 13">
    <name type="scientific">Pseudovibrio axinellae</name>
    <dbReference type="NCBI Taxonomy" id="989403"/>
    <lineage>
        <taxon>Bacteria</taxon>
        <taxon>Pseudomonadati</taxon>
        <taxon>Pseudomonadota</taxon>
        <taxon>Alphaproteobacteria</taxon>
        <taxon>Hyphomicrobiales</taxon>
        <taxon>Stappiaceae</taxon>
        <taxon>Pseudovibrio</taxon>
    </lineage>
</organism>
<keyword evidence="6" id="KW-0441">Lipid A biosynthesis</keyword>
<keyword evidence="7 12" id="KW-0328">Glycosyltransferase</keyword>
<accession>A0A166B4W5</accession>
<dbReference type="AlphaFoldDB" id="A0A166B4W5"/>
<evidence type="ECO:0000256" key="8">
    <source>
        <dbReference type="ARBA" id="ARBA00022679"/>
    </source>
</evidence>